<organism evidence="2">
    <name type="scientific">Panicum hallii</name>
    <dbReference type="NCBI Taxonomy" id="206008"/>
    <lineage>
        <taxon>Eukaryota</taxon>
        <taxon>Viridiplantae</taxon>
        <taxon>Streptophyta</taxon>
        <taxon>Embryophyta</taxon>
        <taxon>Tracheophyta</taxon>
        <taxon>Spermatophyta</taxon>
        <taxon>Magnoliopsida</taxon>
        <taxon>Liliopsida</taxon>
        <taxon>Poales</taxon>
        <taxon>Poaceae</taxon>
        <taxon>PACMAD clade</taxon>
        <taxon>Panicoideae</taxon>
        <taxon>Panicodae</taxon>
        <taxon>Paniceae</taxon>
        <taxon>Panicinae</taxon>
        <taxon>Panicum</taxon>
        <taxon>Panicum sect. Panicum</taxon>
    </lineage>
</organism>
<gene>
    <name evidence="2" type="ORF">PAHAL_3G183600</name>
</gene>
<feature type="region of interest" description="Disordered" evidence="1">
    <location>
        <begin position="70"/>
        <end position="103"/>
    </location>
</feature>
<name>A0A2T8KIQ2_9POAL</name>
<feature type="compositionally biased region" description="Basic residues" evidence="1">
    <location>
        <begin position="88"/>
        <end position="103"/>
    </location>
</feature>
<accession>A0A2T8KIQ2</accession>
<proteinExistence type="predicted"/>
<reference evidence="2" key="1">
    <citation type="submission" date="2018-04" db="EMBL/GenBank/DDBJ databases">
        <title>WGS assembly of Panicum hallii.</title>
        <authorList>
            <person name="Lovell J."/>
            <person name="Jenkins J."/>
            <person name="Lowry D."/>
            <person name="Mamidi S."/>
            <person name="Sreedasyam A."/>
            <person name="Weng X."/>
            <person name="Barry K."/>
            <person name="Bonette J."/>
            <person name="Campitelli B."/>
            <person name="Daum C."/>
            <person name="Gordon S."/>
            <person name="Gould B."/>
            <person name="Lipzen A."/>
            <person name="Macqueen A."/>
            <person name="Palacio-Mejia J."/>
            <person name="Plott C."/>
            <person name="Shakirov E."/>
            <person name="Shu S."/>
            <person name="Yoshinaga Y."/>
            <person name="Zane M."/>
            <person name="Rokhsar D."/>
            <person name="Grimwood J."/>
            <person name="Schmutz J."/>
            <person name="Juenger T."/>
        </authorList>
    </citation>
    <scope>NUCLEOTIDE SEQUENCE [LARGE SCALE GENOMIC DNA]</scope>
    <source>
        <strain evidence="2">FIL2</strain>
    </source>
</reference>
<feature type="compositionally biased region" description="Basic and acidic residues" evidence="1">
    <location>
        <begin position="1"/>
        <end position="20"/>
    </location>
</feature>
<evidence type="ECO:0000256" key="1">
    <source>
        <dbReference type="SAM" id="MobiDB-lite"/>
    </source>
</evidence>
<dbReference type="Proteomes" id="UP000243499">
    <property type="component" value="Chromosome 3"/>
</dbReference>
<protein>
    <submittedName>
        <fullName evidence="2">Uncharacterized protein</fullName>
    </submittedName>
</protein>
<dbReference type="EMBL" id="CM008048">
    <property type="protein sequence ID" value="PVH62019.1"/>
    <property type="molecule type" value="Genomic_DNA"/>
</dbReference>
<dbReference type="AlphaFoldDB" id="A0A2T8KIQ2"/>
<evidence type="ECO:0000313" key="2">
    <source>
        <dbReference type="EMBL" id="PVH62019.1"/>
    </source>
</evidence>
<sequence length="103" mass="11737">MRVPAREGIELKGSIDRDKAAPPPPETTSGRAGEFQVSPDRRSNVVENKFPMTRLSCIHACAAVEEQYVPLSSPREKRTLPRQYLNRSSRHRAARQRRPRACR</sequence>
<feature type="region of interest" description="Disordered" evidence="1">
    <location>
        <begin position="1"/>
        <end position="42"/>
    </location>
</feature>
<dbReference type="Gramene" id="PVH62019">
    <property type="protein sequence ID" value="PVH62019"/>
    <property type="gene ID" value="PAHAL_3G183600"/>
</dbReference>